<feature type="compositionally biased region" description="Basic and acidic residues" evidence="12">
    <location>
        <begin position="585"/>
        <end position="608"/>
    </location>
</feature>
<dbReference type="GeneTree" id="ENSGT00940000157824"/>
<evidence type="ECO:0000256" key="11">
    <source>
        <dbReference type="ARBA" id="ARBA00039949"/>
    </source>
</evidence>
<dbReference type="GO" id="GO:0005829">
    <property type="term" value="C:cytosol"/>
    <property type="evidence" value="ECO:0007669"/>
    <property type="project" value="Ensembl"/>
</dbReference>
<feature type="region of interest" description="Disordered" evidence="12">
    <location>
        <begin position="308"/>
        <end position="363"/>
    </location>
</feature>
<dbReference type="AlphaFoldDB" id="A0A8I5ZLY1"/>
<dbReference type="GeneID" id="289833"/>
<feature type="region of interest" description="Disordered" evidence="12">
    <location>
        <begin position="183"/>
        <end position="210"/>
    </location>
</feature>
<dbReference type="OMA" id="EVTECQR"/>
<dbReference type="GO" id="GO:0005814">
    <property type="term" value="C:centriole"/>
    <property type="evidence" value="ECO:0007669"/>
    <property type="project" value="UniProtKB-SubCell"/>
</dbReference>
<dbReference type="RGD" id="1304999">
    <property type="gene designation" value="Fam161a"/>
</dbReference>
<keyword evidence="7" id="KW-0969">Cilium</keyword>
<evidence type="ECO:0000313" key="13">
    <source>
        <dbReference type="Ensembl" id="ENSRNOP00000078780.1"/>
    </source>
</evidence>
<dbReference type="Ensembl" id="ENSRNOT00000119794.2">
    <property type="protein sequence ID" value="ENSRNOP00000078780.1"/>
    <property type="gene ID" value="ENSRNOG00000009881.9"/>
</dbReference>
<evidence type="ECO:0000256" key="8">
    <source>
        <dbReference type="ARBA" id="ARBA00023212"/>
    </source>
</evidence>
<reference evidence="13" key="3">
    <citation type="submission" date="2025-09" db="UniProtKB">
        <authorList>
            <consortium name="Ensembl"/>
        </authorList>
    </citation>
    <scope>IDENTIFICATION</scope>
    <source>
        <strain evidence="13">Brown Norway</strain>
    </source>
</reference>
<evidence type="ECO:0000313" key="15">
    <source>
        <dbReference type="RGD" id="1304999"/>
    </source>
</evidence>
<keyword evidence="4" id="KW-0963">Cytoplasm</keyword>
<keyword evidence="6" id="KW-0175">Coiled coil</keyword>
<dbReference type="GO" id="GO:0001917">
    <property type="term" value="C:photoreceptor inner segment"/>
    <property type="evidence" value="ECO:0007669"/>
    <property type="project" value="Ensembl"/>
</dbReference>
<dbReference type="PANTHER" id="PTHR21501:SF3">
    <property type="entry name" value="PROTEIN FAM161A"/>
    <property type="match status" value="1"/>
</dbReference>
<dbReference type="GO" id="GO:0000235">
    <property type="term" value="C:astral microtubule"/>
    <property type="evidence" value="ECO:0007669"/>
    <property type="project" value="Ensembl"/>
</dbReference>
<evidence type="ECO:0000256" key="7">
    <source>
        <dbReference type="ARBA" id="ARBA00023069"/>
    </source>
</evidence>
<sequence length="638" mass="74047">MWQIRASAGCHSSPGKDKEVTLENTMNFSDIYHSDEEYFRKLKDLRAAHAEAMVKLEKMYQDKLTMKDIQAALVGDDSSSSASEKSCSHPALSATSLSEPDLDRSSSLSTTTDELPDLEKKTPGEIGTRSYAKELINNMWNDFSVEDYTQYDSDLQTAKKNRKKPKAWTPRITVPVPFEMTVREQKRREKASDAQETREKMLKRNEDDAECKKKFRANPVPSRLLLPLYEDLVKQNEERRKKTRERSKAALLASQKPFKFIAREEQKQAIREKKLRELCRAKKKPKQFKARPVPRFIYRPPANVKPKREELYGDSRTQPKARDVLQSSPWPSHSTYRAFRDPRSPAMPRGKHRHRRLSPSDQGLEKWKEPFSEQSFRNCPVLCDQCCLYESLCDSNKRQKILADIRMGEEILKETRRPNPSPRHKSPRRSAHASARPCEYSPPMPTASSRGREQAIRKSLEEKKMLEEERNRILTKQKQRMRDLQKLLATRVKAYGSQQSLSQLVKSRVTDLRRSEKARMKEYWQELEEQDKKLQKRPMLFERVSQKNARLAAERCYSNTLKALGLSEEFVSQKGRSGKASENVTRPELRSCTSDKESSYGEKRKNEEENYLTDTSSQDSYKGNKEDIKESGEENSGE</sequence>
<dbReference type="GO" id="GO:0005654">
    <property type="term" value="C:nucleoplasm"/>
    <property type="evidence" value="ECO:0007669"/>
    <property type="project" value="Ensembl"/>
</dbReference>
<dbReference type="GO" id="GO:0042802">
    <property type="term" value="F:identical protein binding"/>
    <property type="evidence" value="ECO:0007669"/>
    <property type="project" value="Ensembl"/>
</dbReference>
<reference evidence="13" key="2">
    <citation type="submission" date="2025-08" db="UniProtKB">
        <authorList>
            <consortium name="Ensembl"/>
        </authorList>
    </citation>
    <scope>IDENTIFICATION</scope>
    <source>
        <strain evidence="13">Brown Norway</strain>
    </source>
</reference>
<dbReference type="PANTHER" id="PTHR21501">
    <property type="entry name" value="PROTEIN FAM-161"/>
    <property type="match status" value="1"/>
</dbReference>
<accession>A0A8I5ZLY1</accession>
<dbReference type="InterPro" id="IPR051655">
    <property type="entry name" value="FAM161"/>
</dbReference>
<gene>
    <name evidence="13 15" type="primary">Fam161a</name>
</gene>
<organism evidence="13 14">
    <name type="scientific">Rattus norvegicus</name>
    <name type="common">Rat</name>
    <dbReference type="NCBI Taxonomy" id="10116"/>
    <lineage>
        <taxon>Eukaryota</taxon>
        <taxon>Metazoa</taxon>
        <taxon>Chordata</taxon>
        <taxon>Craniata</taxon>
        <taxon>Vertebrata</taxon>
        <taxon>Euteleostomi</taxon>
        <taxon>Mammalia</taxon>
        <taxon>Eutheria</taxon>
        <taxon>Euarchontoglires</taxon>
        <taxon>Glires</taxon>
        <taxon>Rodentia</taxon>
        <taxon>Myomorpha</taxon>
        <taxon>Muroidea</taxon>
        <taxon>Muridae</taxon>
        <taxon>Murinae</taxon>
        <taxon>Rattus</taxon>
    </lineage>
</organism>
<comment type="function">
    <text evidence="10">Involved in ciliogenesis.</text>
</comment>
<evidence type="ECO:0000256" key="9">
    <source>
        <dbReference type="ARBA" id="ARBA00023273"/>
    </source>
</evidence>
<keyword evidence="8" id="KW-0206">Cytoskeleton</keyword>
<feature type="compositionally biased region" description="Basic and acidic residues" evidence="12">
    <location>
        <begin position="622"/>
        <end position="632"/>
    </location>
</feature>
<evidence type="ECO:0000256" key="3">
    <source>
        <dbReference type="ARBA" id="ARBA00006663"/>
    </source>
</evidence>
<dbReference type="CTD" id="84140"/>
<feature type="region of interest" description="Disordered" evidence="12">
    <location>
        <begin position="78"/>
        <end position="126"/>
    </location>
</feature>
<comment type="similarity">
    <text evidence="3">Belongs to the FAM161 family.</text>
</comment>
<evidence type="ECO:0000256" key="1">
    <source>
        <dbReference type="ARBA" id="ARBA00004114"/>
    </source>
</evidence>
<feature type="region of interest" description="Disordered" evidence="12">
    <location>
        <begin position="571"/>
        <end position="638"/>
    </location>
</feature>
<dbReference type="GO" id="GO:0008017">
    <property type="term" value="F:microtubule binding"/>
    <property type="evidence" value="ECO:0007669"/>
    <property type="project" value="Ensembl"/>
</dbReference>
<evidence type="ECO:0000256" key="6">
    <source>
        <dbReference type="ARBA" id="ARBA00023054"/>
    </source>
</evidence>
<feature type="region of interest" description="Disordered" evidence="12">
    <location>
        <begin position="412"/>
        <end position="456"/>
    </location>
</feature>
<evidence type="ECO:0000256" key="2">
    <source>
        <dbReference type="ARBA" id="ARBA00004120"/>
    </source>
</evidence>
<dbReference type="GO" id="GO:0032391">
    <property type="term" value="C:photoreceptor connecting cilium"/>
    <property type="evidence" value="ECO:0007669"/>
    <property type="project" value="Ensembl"/>
</dbReference>
<evidence type="ECO:0000256" key="10">
    <source>
        <dbReference type="ARBA" id="ARBA00037165"/>
    </source>
</evidence>
<keyword evidence="14" id="KW-1185">Reference proteome</keyword>
<keyword evidence="9" id="KW-0966">Cell projection</keyword>
<evidence type="ECO:0000256" key="4">
    <source>
        <dbReference type="ARBA" id="ARBA00022490"/>
    </source>
</evidence>
<evidence type="ECO:0000313" key="14">
    <source>
        <dbReference type="Proteomes" id="UP000002494"/>
    </source>
</evidence>
<dbReference type="GO" id="GO:0097431">
    <property type="term" value="C:mitotic spindle pole"/>
    <property type="evidence" value="ECO:0007669"/>
    <property type="project" value="Ensembl"/>
</dbReference>
<feature type="compositionally biased region" description="Polar residues" evidence="12">
    <location>
        <begin position="612"/>
        <end position="621"/>
    </location>
</feature>
<proteinExistence type="inferred from homology"/>
<dbReference type="InterPro" id="IPR019579">
    <property type="entry name" value="FAM161A/B"/>
</dbReference>
<feature type="compositionally biased region" description="Basic residues" evidence="12">
    <location>
        <begin position="422"/>
        <end position="431"/>
    </location>
</feature>
<dbReference type="Proteomes" id="UP000002494">
    <property type="component" value="Chromosome 14"/>
</dbReference>
<dbReference type="Pfam" id="PF10595">
    <property type="entry name" value="FAM161A_B"/>
    <property type="match status" value="1"/>
</dbReference>
<dbReference type="GO" id="GO:0060271">
    <property type="term" value="P:cilium assembly"/>
    <property type="evidence" value="ECO:0007669"/>
    <property type="project" value="Ensembl"/>
</dbReference>
<feature type="compositionally biased region" description="Polar residues" evidence="12">
    <location>
        <begin position="325"/>
        <end position="335"/>
    </location>
</feature>
<name>A0A8I5ZLY1_RAT</name>
<dbReference type="RefSeq" id="XP_017454621.1">
    <property type="nucleotide sequence ID" value="XM_017599132.3"/>
</dbReference>
<evidence type="ECO:0000256" key="5">
    <source>
        <dbReference type="ARBA" id="ARBA00022794"/>
    </source>
</evidence>
<reference evidence="13" key="1">
    <citation type="submission" date="2024-01" db="EMBL/GenBank/DDBJ databases">
        <title>GRCr8: a new rat reference genome assembly contstructed from accurate long reads and long range scaffolding.</title>
        <authorList>
            <person name="Doris P.A."/>
            <person name="Kalbfleisch T."/>
            <person name="Li K."/>
            <person name="Howe K."/>
            <person name="Wood J."/>
        </authorList>
    </citation>
    <scope>NUCLEOTIDE SEQUENCE [LARGE SCALE GENOMIC DNA]</scope>
    <source>
        <strain evidence="13">Brown Norway</strain>
    </source>
</reference>
<dbReference type="GO" id="GO:0005794">
    <property type="term" value="C:Golgi apparatus"/>
    <property type="evidence" value="ECO:0007669"/>
    <property type="project" value="Ensembl"/>
</dbReference>
<dbReference type="GO" id="GO:0005813">
    <property type="term" value="C:centrosome"/>
    <property type="evidence" value="ECO:0007669"/>
    <property type="project" value="Ensembl"/>
</dbReference>
<protein>
    <recommendedName>
        <fullName evidence="11">Protein FAM161A</fullName>
    </recommendedName>
</protein>
<comment type="subcellular location">
    <subcellularLocation>
        <location evidence="2">Cytoplasm</location>
        <location evidence="2">Cytoskeleton</location>
        <location evidence="2">Cilium basal body</location>
    </subcellularLocation>
    <subcellularLocation>
        <location evidence="1">Cytoplasm</location>
        <location evidence="1">Cytoskeleton</location>
        <location evidence="1">Microtubule organizing center</location>
        <location evidence="1">Centrosome</location>
        <location evidence="1">Centriole</location>
    </subcellularLocation>
</comment>
<keyword evidence="5" id="KW-0970">Cilium biogenesis/degradation</keyword>
<evidence type="ECO:0000256" key="12">
    <source>
        <dbReference type="SAM" id="MobiDB-lite"/>
    </source>
</evidence>
<dbReference type="GO" id="GO:0036064">
    <property type="term" value="C:ciliary basal body"/>
    <property type="evidence" value="ECO:0007669"/>
    <property type="project" value="Ensembl"/>
</dbReference>